<dbReference type="PANTHER" id="PTHR22922">
    <property type="entry name" value="GPI-ANCHORED PROTEIN P137"/>
    <property type="match status" value="1"/>
</dbReference>
<proteinExistence type="predicted"/>
<protein>
    <submittedName>
        <fullName evidence="2">Uncharacterized protein</fullName>
    </submittedName>
</protein>
<feature type="region of interest" description="Disordered" evidence="1">
    <location>
        <begin position="14"/>
        <end position="67"/>
    </location>
</feature>
<reference evidence="2 3" key="1">
    <citation type="journal article" date="2023" name="Nucleic Acids Res.">
        <title>The hologenome of Daphnia magna reveals possible DNA methylation and microbiome-mediated evolution of the host genome.</title>
        <authorList>
            <person name="Chaturvedi A."/>
            <person name="Li X."/>
            <person name="Dhandapani V."/>
            <person name="Marshall H."/>
            <person name="Kissane S."/>
            <person name="Cuenca-Cambronero M."/>
            <person name="Asole G."/>
            <person name="Calvet F."/>
            <person name="Ruiz-Romero M."/>
            <person name="Marangio P."/>
            <person name="Guigo R."/>
            <person name="Rago D."/>
            <person name="Mirbahai L."/>
            <person name="Eastwood N."/>
            <person name="Colbourne J.K."/>
            <person name="Zhou J."/>
            <person name="Mallon E."/>
            <person name="Orsini L."/>
        </authorList>
    </citation>
    <scope>NUCLEOTIDE SEQUENCE [LARGE SCALE GENOMIC DNA]</scope>
    <source>
        <strain evidence="2">LRV0_1</strain>
    </source>
</reference>
<accession>A0ABR0AH94</accession>
<name>A0ABR0AH94_9CRUS</name>
<dbReference type="Proteomes" id="UP001234178">
    <property type="component" value="Unassembled WGS sequence"/>
</dbReference>
<dbReference type="PANTHER" id="PTHR22922:SF19">
    <property type="entry name" value="CAPRIN HOMOLOG"/>
    <property type="match status" value="1"/>
</dbReference>
<dbReference type="InterPro" id="IPR028816">
    <property type="entry name" value="Caprin"/>
</dbReference>
<feature type="compositionally biased region" description="Basic and acidic residues" evidence="1">
    <location>
        <begin position="48"/>
        <end position="63"/>
    </location>
</feature>
<sequence length="638" mass="70014">MKLFHDLVERGLNLNTESPEATRETPLPNALQPPVRIHRETGTVNGNHAKDSKQAGPPPHKDTAGSSSWSTGSLPALLLPYTICVFAFLGSVKVDALLVRDTVIFNEKPGVAFGESFWTVITDLHIRPAEAVIQTLKVRLKEYSDMAVKCHETGNQQGASAAKKLDVKCRWFERELNQSEHRLAIFRDAIGYPAKQRRAVIDGGGSALKWLFGVATQADLSGLNKKITGLAHRENEIVHLMDQQATVVNESLTRRDPDKYQVDPGVGRTNGGTNKELQRFAWTNGNTAFESMEASLQWLRDLADALDKGLALLANGRLAPQIFPPAQMASVLKAVNRQLPLGWAVSNEELWVTYREAMVTMAALEELYHEQQTLAPMEWRDLPNFLDVSTDLETFIELSTADVRGLAKRGARKSCAILLFTNDANRKLAQCIQQFKEWKGSQVAYLGGNRWVFSAITAHEVVFSCPICSSQGPPQSLLLPPFGIFDVPPGCTARKEGWVFPASLDGRLEVSLDPLVALTLAAVGFTSYILHSSPSWKQARANIRVHSTLLCLNVALATQDVFTFSNASGKQARANVLKRSALLCSKLFMEQARADVLVQPALLIGNGKRVAKLGAPPSGAPKKESPCYTCSRPVFAIM</sequence>
<keyword evidence="3" id="KW-1185">Reference proteome</keyword>
<evidence type="ECO:0000313" key="2">
    <source>
        <dbReference type="EMBL" id="KAK4024461.1"/>
    </source>
</evidence>
<organism evidence="2 3">
    <name type="scientific">Daphnia magna</name>
    <dbReference type="NCBI Taxonomy" id="35525"/>
    <lineage>
        <taxon>Eukaryota</taxon>
        <taxon>Metazoa</taxon>
        <taxon>Ecdysozoa</taxon>
        <taxon>Arthropoda</taxon>
        <taxon>Crustacea</taxon>
        <taxon>Branchiopoda</taxon>
        <taxon>Diplostraca</taxon>
        <taxon>Cladocera</taxon>
        <taxon>Anomopoda</taxon>
        <taxon>Daphniidae</taxon>
        <taxon>Daphnia</taxon>
    </lineage>
</organism>
<evidence type="ECO:0000313" key="3">
    <source>
        <dbReference type="Proteomes" id="UP001234178"/>
    </source>
</evidence>
<evidence type="ECO:0000256" key="1">
    <source>
        <dbReference type="SAM" id="MobiDB-lite"/>
    </source>
</evidence>
<dbReference type="EMBL" id="JAOYFB010000037">
    <property type="protein sequence ID" value="KAK4024461.1"/>
    <property type="molecule type" value="Genomic_DNA"/>
</dbReference>
<comment type="caution">
    <text evidence="2">The sequence shown here is derived from an EMBL/GenBank/DDBJ whole genome shotgun (WGS) entry which is preliminary data.</text>
</comment>
<gene>
    <name evidence="2" type="ORF">OUZ56_009884</name>
</gene>